<keyword evidence="1" id="KW-1185">Reference proteome</keyword>
<protein>
    <submittedName>
        <fullName evidence="2">Uncharacterized protein</fullName>
    </submittedName>
</protein>
<dbReference type="AlphaFoldDB" id="A0A914N778"/>
<organism evidence="1 2">
    <name type="scientific">Meloidogyne incognita</name>
    <name type="common">Southern root-knot nematode worm</name>
    <name type="synonym">Oxyuris incognita</name>
    <dbReference type="NCBI Taxonomy" id="6306"/>
    <lineage>
        <taxon>Eukaryota</taxon>
        <taxon>Metazoa</taxon>
        <taxon>Ecdysozoa</taxon>
        <taxon>Nematoda</taxon>
        <taxon>Chromadorea</taxon>
        <taxon>Rhabditida</taxon>
        <taxon>Tylenchina</taxon>
        <taxon>Tylenchomorpha</taxon>
        <taxon>Tylenchoidea</taxon>
        <taxon>Meloidogynidae</taxon>
        <taxon>Meloidogyninae</taxon>
        <taxon>Meloidogyne</taxon>
        <taxon>Meloidogyne incognita group</taxon>
    </lineage>
</organism>
<evidence type="ECO:0000313" key="1">
    <source>
        <dbReference type="Proteomes" id="UP000887563"/>
    </source>
</evidence>
<sequence length="53" mass="5973">MVHLLHYCSKRAGSELFGNGPLVAALARLKRHQLFFAHVCDDECCRTVELMKG</sequence>
<accession>A0A914N778</accession>
<reference evidence="2" key="1">
    <citation type="submission" date="2022-11" db="UniProtKB">
        <authorList>
            <consortium name="WormBaseParasite"/>
        </authorList>
    </citation>
    <scope>IDENTIFICATION</scope>
</reference>
<dbReference type="WBParaSite" id="Minc3s03597g34277">
    <property type="protein sequence ID" value="Minc3s03597g34277"/>
    <property type="gene ID" value="Minc3s03597g34277"/>
</dbReference>
<name>A0A914N778_MELIC</name>
<evidence type="ECO:0000313" key="2">
    <source>
        <dbReference type="WBParaSite" id="Minc3s03597g34277"/>
    </source>
</evidence>
<proteinExistence type="predicted"/>
<dbReference type="Proteomes" id="UP000887563">
    <property type="component" value="Unplaced"/>
</dbReference>